<keyword evidence="4" id="KW-1185">Reference proteome</keyword>
<protein>
    <submittedName>
        <fullName evidence="5">Testis-specific Y-encoded protein 1-like</fullName>
    </submittedName>
</protein>
<evidence type="ECO:0000313" key="4">
    <source>
        <dbReference type="Proteomes" id="UP001165780"/>
    </source>
</evidence>
<feature type="region of interest" description="Disordered" evidence="3">
    <location>
        <begin position="1"/>
        <end position="60"/>
    </location>
</feature>
<organism evidence="4 5">
    <name type="scientific">Panthera pardus</name>
    <name type="common">Leopard</name>
    <name type="synonym">Felis pardus</name>
    <dbReference type="NCBI Taxonomy" id="9691"/>
    <lineage>
        <taxon>Eukaryota</taxon>
        <taxon>Metazoa</taxon>
        <taxon>Chordata</taxon>
        <taxon>Craniata</taxon>
        <taxon>Vertebrata</taxon>
        <taxon>Euteleostomi</taxon>
        <taxon>Mammalia</taxon>
        <taxon>Eutheria</taxon>
        <taxon>Laurasiatheria</taxon>
        <taxon>Carnivora</taxon>
        <taxon>Feliformia</taxon>
        <taxon>Felidae</taxon>
        <taxon>Pantherinae</taxon>
        <taxon>Panthera</taxon>
    </lineage>
</organism>
<sequence length="364" mass="41032">MASVSRSGQSGDSRRPWALIVPDAKGGESRPRGNAGALEGVGWPQSPGSGAASAHPVQETQAGCEIQVASPAEELVLILDDGMVAAEVVIGEEEEDGEATKDEVAGEENSEEAKPEAEDMHEEEEEVEVERQQQEEFQEQEEKREADAEAEEGPQLSQPLQQQEPALRPASAQDPLAALERLQLEISAGNAQDSRALWRLKRRILRRQISYLDHRRAIIKHIPGFWAQAILNHPRLSAMIGAQDKDVLSYVVDLEVEEVGHPKYRCRVMFFFGANPYFRNPVIIKEYQLSFAGYRVSRSTPVQWFWDYERGAPSRRHDPTSLNLFNWLCEHSCPGANRIAEIIIEDLWPNPLQYYLREEGTRRQ</sequence>
<dbReference type="PANTHER" id="PTHR11875">
    <property type="entry name" value="TESTIS-SPECIFIC Y-ENCODED PROTEIN"/>
    <property type="match status" value="1"/>
</dbReference>
<comment type="similarity">
    <text evidence="1 2">Belongs to the nucleosome assembly protein (NAP) family.</text>
</comment>
<dbReference type="InterPro" id="IPR002164">
    <property type="entry name" value="NAP_family"/>
</dbReference>
<feature type="compositionally biased region" description="Acidic residues" evidence="3">
    <location>
        <begin position="119"/>
        <end position="128"/>
    </location>
</feature>
<dbReference type="AlphaFoldDB" id="A0A9W2USX3"/>
<feature type="region of interest" description="Disordered" evidence="3">
    <location>
        <begin position="92"/>
        <end position="171"/>
    </location>
</feature>
<proteinExistence type="inferred from homology"/>
<dbReference type="Pfam" id="PF00956">
    <property type="entry name" value="NAP"/>
    <property type="match status" value="1"/>
</dbReference>
<gene>
    <name evidence="5" type="primary">LOC128774525</name>
</gene>
<evidence type="ECO:0000256" key="3">
    <source>
        <dbReference type="SAM" id="MobiDB-lite"/>
    </source>
</evidence>
<evidence type="ECO:0000256" key="2">
    <source>
        <dbReference type="RuleBase" id="RU003876"/>
    </source>
</evidence>
<feature type="compositionally biased region" description="Polar residues" evidence="3">
    <location>
        <begin position="1"/>
        <end position="11"/>
    </location>
</feature>
<reference evidence="5" key="1">
    <citation type="submission" date="2025-08" db="UniProtKB">
        <authorList>
            <consortium name="RefSeq"/>
        </authorList>
    </citation>
    <scope>IDENTIFICATION</scope>
    <source>
        <tissue evidence="5">Whole blood</tissue>
    </source>
</reference>
<dbReference type="InterPro" id="IPR037231">
    <property type="entry name" value="NAP-like_sf"/>
</dbReference>
<dbReference type="Gene3D" id="3.30.1120.90">
    <property type="entry name" value="Nucleosome assembly protein"/>
    <property type="match status" value="1"/>
</dbReference>
<evidence type="ECO:0000313" key="5">
    <source>
        <dbReference type="RefSeq" id="XP_053749566.1"/>
    </source>
</evidence>
<dbReference type="GO" id="GO:0005634">
    <property type="term" value="C:nucleus"/>
    <property type="evidence" value="ECO:0007669"/>
    <property type="project" value="InterPro"/>
</dbReference>
<dbReference type="SUPFAM" id="SSF143113">
    <property type="entry name" value="NAP-like"/>
    <property type="match status" value="1"/>
</dbReference>
<dbReference type="RefSeq" id="XP_053749566.1">
    <property type="nucleotide sequence ID" value="XM_053893591.1"/>
</dbReference>
<dbReference type="GO" id="GO:0006334">
    <property type="term" value="P:nucleosome assembly"/>
    <property type="evidence" value="ECO:0007669"/>
    <property type="project" value="InterPro"/>
</dbReference>
<accession>A0A9W2USX3</accession>
<name>A0A9W2USX3_PANPR</name>
<feature type="compositionally biased region" description="Basic and acidic residues" evidence="3">
    <location>
        <begin position="129"/>
        <end position="147"/>
    </location>
</feature>
<feature type="compositionally biased region" description="Low complexity" evidence="3">
    <location>
        <begin position="153"/>
        <end position="167"/>
    </location>
</feature>
<dbReference type="GeneID" id="128774525"/>
<dbReference type="Proteomes" id="UP001165780">
    <property type="component" value="Unplaced"/>
</dbReference>
<evidence type="ECO:0000256" key="1">
    <source>
        <dbReference type="ARBA" id="ARBA00009947"/>
    </source>
</evidence>